<dbReference type="InterPro" id="IPR035371">
    <property type="entry name" value="Nrap_D6"/>
</dbReference>
<evidence type="ECO:0000256" key="3">
    <source>
        <dbReference type="ARBA" id="ARBA00022884"/>
    </source>
</evidence>
<evidence type="ECO:0000313" key="14">
    <source>
        <dbReference type="Proteomes" id="UP001063166"/>
    </source>
</evidence>
<evidence type="ECO:0000256" key="5">
    <source>
        <dbReference type="RuleBase" id="RU364032"/>
    </source>
</evidence>
<feature type="compositionally biased region" description="Basic and acidic residues" evidence="6">
    <location>
        <begin position="10"/>
        <end position="23"/>
    </location>
</feature>
<sequence>MALNLKRKRGKEDGPRKARKVDDELIEQEDDILGSGPDDDELSNQLDDGNASGMETDGEEEADRGEWNGVEDQAIGGDHQPGTKPKKPPTGEELRVIKDATDLFRSSSFKLQIDALLPNVRPKASRLPPLERFLLALHTFLMGLPSVAPRHPLEASRRLLKKGVSVPYSAPLPTEETNWKVAFEKPSDITVVGSWPNKISVKAKDGVRFGVDVAVEMPDSLFQEKDYLNGRFFHKRAFYLATIASAISSSKSGLNVEVQYDSLSYDPRLAKLVLTPRKDDSPTDFTKLNAQVNIIPVLSSQCPISIHRLSPSHSNLRIQSGTNDESEAIKEPTPMYNTALLSALTPKTQLLATHALKEDSPAFSDALTLLRVWANQRGYGPGARICVRGFESRGVWWSALLGLLIAGEERAGATKAPKRKPLGRGLSSYQLFRAALDFLSKHDFQKDPVFLKTKEGVHRFSPEDYQQHHGIVFVDSSSTVNLLAGVPLGSLELLRHDALKTLEALDHASISADPFADVFLTDHRDLPTSFDTVLRVDLSSAKPLNPSVHSALDFGSPADAVMASLSSLLHHGLGDRTKAIAILHTPPSSRPLSQAHPSNPSVIYIGLIHNPSTAYRLVDHGPAADEEDASKAQQFRDFWGDKAELRRFKDGRIIESVVWDVKTADERAHVPGMIVRHVLQRHFGISNDAVQTWQTSYDSVLRLPEAISSLYLSSGITTGFKGALTAFDNLVRQIKSLDDALPLAVLNISPVSEQLRYTNVFTPVPLPRSLASTMPATARYLAPINLIVEFEKSSRWPDDLKAIQKTKLAFFERIATELMAKNDGLRASVVVGDGVHTSEILDQSSLEIVTAEGWAFSLRIWNDREAVLLDRIIDEHNKSVPPALRQQKKAEDKDGKKGKVYREALEAKEVYTRRFIHAPRHHRAIAALCHQYSAFAGVVRLVKRWLASHWLLHGHITEEAVELICAAFFVGDGRHVGLDADDSKRDERASVPGSKERGFAAVIAFLKEWRWEEGLFIPLYGVSRPGEEAVPKAVPKTASGGVWNISTDFDKEGRMWTARGPDAIVAHRVRALAKATWEHLQGMESGNFNVQAMFIHPTTDYDFIVRLDPAMLPRCFQNVAVDPELLTRRGKYANLLEDDQTVRPGFDPAHLLFCDLQRIYGHTFKIFHDTFGGDRFGVVWDPSLKEPRPFRVLGEFSSVPVKKEHEKTKDKGLVVLNEASILSEIERLGSSLVKEIIVHV</sequence>
<dbReference type="Pfam" id="PF17407">
    <property type="entry name" value="Nrap_D6"/>
    <property type="match status" value="1"/>
</dbReference>
<evidence type="ECO:0000259" key="7">
    <source>
        <dbReference type="Pfam" id="PF03813"/>
    </source>
</evidence>
<dbReference type="GO" id="GO:0003723">
    <property type="term" value="F:RNA binding"/>
    <property type="evidence" value="ECO:0007669"/>
    <property type="project" value="UniProtKB-KW"/>
</dbReference>
<dbReference type="Pfam" id="PF17403">
    <property type="entry name" value="Nrap_D2"/>
    <property type="match status" value="1"/>
</dbReference>
<dbReference type="GO" id="GO:0006364">
    <property type="term" value="P:rRNA processing"/>
    <property type="evidence" value="ECO:0007669"/>
    <property type="project" value="UniProtKB-KW"/>
</dbReference>
<evidence type="ECO:0000256" key="6">
    <source>
        <dbReference type="SAM" id="MobiDB-lite"/>
    </source>
</evidence>
<dbReference type="InterPro" id="IPR035367">
    <property type="entry name" value="Nrap_D2"/>
</dbReference>
<organism evidence="13 14">
    <name type="scientific">Lyophyllum shimeji</name>
    <name type="common">Hon-shimeji</name>
    <name type="synonym">Tricholoma shimeji</name>
    <dbReference type="NCBI Taxonomy" id="47721"/>
    <lineage>
        <taxon>Eukaryota</taxon>
        <taxon>Fungi</taxon>
        <taxon>Dikarya</taxon>
        <taxon>Basidiomycota</taxon>
        <taxon>Agaricomycotina</taxon>
        <taxon>Agaricomycetes</taxon>
        <taxon>Agaricomycetidae</taxon>
        <taxon>Agaricales</taxon>
        <taxon>Tricholomatineae</taxon>
        <taxon>Lyophyllaceae</taxon>
        <taxon>Lyophyllum</taxon>
    </lineage>
</organism>
<feature type="domain" description="Nrap protein" evidence="11">
    <location>
        <begin position="932"/>
        <end position="1095"/>
    </location>
</feature>
<dbReference type="Gene3D" id="1.10.1410.10">
    <property type="match status" value="1"/>
</dbReference>
<evidence type="ECO:0000313" key="13">
    <source>
        <dbReference type="EMBL" id="GLB41186.1"/>
    </source>
</evidence>
<dbReference type="GO" id="GO:0034456">
    <property type="term" value="C:UTP-C complex"/>
    <property type="evidence" value="ECO:0007669"/>
    <property type="project" value="TreeGrafter"/>
</dbReference>
<evidence type="ECO:0000256" key="4">
    <source>
        <dbReference type="ARBA" id="ARBA00023242"/>
    </source>
</evidence>
<dbReference type="GO" id="GO:0032545">
    <property type="term" value="C:CURI complex"/>
    <property type="evidence" value="ECO:0007669"/>
    <property type="project" value="TreeGrafter"/>
</dbReference>
<evidence type="ECO:0000256" key="2">
    <source>
        <dbReference type="ARBA" id="ARBA00006674"/>
    </source>
</evidence>
<dbReference type="InterPro" id="IPR035368">
    <property type="entry name" value="Nrap_D3"/>
</dbReference>
<feature type="region of interest" description="Disordered" evidence="6">
    <location>
        <begin position="1"/>
        <end position="92"/>
    </location>
</feature>
<gene>
    <name evidence="13" type="primary">UTP22</name>
    <name evidence="13" type="ORF">LshimejAT787_0904010</name>
</gene>
<dbReference type="PANTHER" id="PTHR17972">
    <property type="entry name" value="NUCLEOLAR RNA-ASSOCIATED PROTEIN"/>
    <property type="match status" value="1"/>
</dbReference>
<dbReference type="InterPro" id="IPR035082">
    <property type="entry name" value="Nrap_D1"/>
</dbReference>
<evidence type="ECO:0000256" key="1">
    <source>
        <dbReference type="ARBA" id="ARBA00004604"/>
    </source>
</evidence>
<feature type="domain" description="Nrap protein" evidence="10">
    <location>
        <begin position="700"/>
        <end position="930"/>
    </location>
</feature>
<dbReference type="GO" id="GO:0006409">
    <property type="term" value="P:tRNA export from nucleus"/>
    <property type="evidence" value="ECO:0007669"/>
    <property type="project" value="TreeGrafter"/>
</dbReference>
<evidence type="ECO:0000259" key="12">
    <source>
        <dbReference type="Pfam" id="PF17407"/>
    </source>
</evidence>
<dbReference type="InterPro" id="IPR035369">
    <property type="entry name" value="Nrap_D4"/>
</dbReference>
<feature type="compositionally biased region" description="Acidic residues" evidence="6">
    <location>
        <begin position="24"/>
        <end position="42"/>
    </location>
</feature>
<accession>A0A9P3USH2</accession>
<feature type="domain" description="Nrap protein" evidence="7">
    <location>
        <begin position="211"/>
        <end position="358"/>
    </location>
</feature>
<evidence type="ECO:0000259" key="10">
    <source>
        <dbReference type="Pfam" id="PF17405"/>
    </source>
</evidence>
<dbReference type="Pfam" id="PF17406">
    <property type="entry name" value="Nrap_D5"/>
    <property type="match status" value="1"/>
</dbReference>
<dbReference type="Proteomes" id="UP001063166">
    <property type="component" value="Unassembled WGS sequence"/>
</dbReference>
<keyword evidence="4 5" id="KW-0539">Nucleus</keyword>
<evidence type="ECO:0000259" key="8">
    <source>
        <dbReference type="Pfam" id="PF17403"/>
    </source>
</evidence>
<keyword evidence="3 5" id="KW-0694">RNA-binding</keyword>
<dbReference type="AlphaFoldDB" id="A0A9P3USH2"/>
<comment type="subcellular location">
    <subcellularLocation>
        <location evidence="1 5">Nucleus</location>
        <location evidence="1 5">Nucleolus</location>
    </subcellularLocation>
</comment>
<evidence type="ECO:0000259" key="11">
    <source>
        <dbReference type="Pfam" id="PF17406"/>
    </source>
</evidence>
<dbReference type="Pfam" id="PF17404">
    <property type="entry name" value="Nrap_D3"/>
    <property type="match status" value="1"/>
</dbReference>
<dbReference type="InterPro" id="IPR035370">
    <property type="entry name" value="Nrap_D5"/>
</dbReference>
<protein>
    <recommendedName>
        <fullName evidence="5">U3 small nucleolar RNA-associated protein 22</fullName>
    </recommendedName>
</protein>
<keyword evidence="5" id="KW-0687">Ribonucleoprotein</keyword>
<dbReference type="EMBL" id="BRPK01000009">
    <property type="protein sequence ID" value="GLB41186.1"/>
    <property type="molecule type" value="Genomic_DNA"/>
</dbReference>
<proteinExistence type="inferred from homology"/>
<dbReference type="GO" id="GO:0032040">
    <property type="term" value="C:small-subunit processome"/>
    <property type="evidence" value="ECO:0007669"/>
    <property type="project" value="TreeGrafter"/>
</dbReference>
<dbReference type="Pfam" id="PF03813">
    <property type="entry name" value="Nrap"/>
    <property type="match status" value="1"/>
</dbReference>
<dbReference type="InterPro" id="IPR005554">
    <property type="entry name" value="NOL6/Upt22"/>
</dbReference>
<evidence type="ECO:0000259" key="9">
    <source>
        <dbReference type="Pfam" id="PF17404"/>
    </source>
</evidence>
<keyword evidence="5" id="KW-0690">Ribosome biogenesis</keyword>
<dbReference type="Gene3D" id="3.30.70.3030">
    <property type="match status" value="1"/>
</dbReference>
<feature type="domain" description="Nrap protein" evidence="8">
    <location>
        <begin position="362"/>
        <end position="521"/>
    </location>
</feature>
<comment type="similarity">
    <text evidence="2 5">Belongs to the NRAP family.</text>
</comment>
<keyword evidence="5" id="KW-0698">rRNA processing</keyword>
<feature type="domain" description="Nrap protein" evidence="9">
    <location>
        <begin position="528"/>
        <end position="683"/>
    </location>
</feature>
<dbReference type="PANTHER" id="PTHR17972:SF0">
    <property type="entry name" value="NUCLEOLAR PROTEIN 6"/>
    <property type="match status" value="1"/>
</dbReference>
<name>A0A9P3USH2_LYOSH</name>
<feature type="domain" description="Nrap protein" evidence="12">
    <location>
        <begin position="1099"/>
        <end position="1236"/>
    </location>
</feature>
<comment type="caution">
    <text evidence="13">The sequence shown here is derived from an EMBL/GenBank/DDBJ whole genome shotgun (WGS) entry which is preliminary data.</text>
</comment>
<reference evidence="13" key="1">
    <citation type="submission" date="2022-07" db="EMBL/GenBank/DDBJ databases">
        <title>The genome of Lyophyllum shimeji provides insight into the initial evolution of ectomycorrhizal fungal genome.</title>
        <authorList>
            <person name="Kobayashi Y."/>
            <person name="Shibata T."/>
            <person name="Hirakawa H."/>
            <person name="Shigenobu S."/>
            <person name="Nishiyama T."/>
            <person name="Yamada A."/>
            <person name="Hasebe M."/>
            <person name="Kawaguchi M."/>
        </authorList>
    </citation>
    <scope>NUCLEOTIDE SEQUENCE</scope>
    <source>
        <strain evidence="13">AT787</strain>
    </source>
</reference>
<dbReference type="Pfam" id="PF17405">
    <property type="entry name" value="Nrap_D4"/>
    <property type="match status" value="1"/>
</dbReference>
<keyword evidence="14" id="KW-1185">Reference proteome</keyword>
<dbReference type="OrthoDB" id="10251401at2759"/>